<dbReference type="InterPro" id="IPR005148">
    <property type="entry name" value="Arg-tRNA-synth_N"/>
</dbReference>
<evidence type="ECO:0000256" key="9">
    <source>
        <dbReference type="ARBA" id="ARBA00023146"/>
    </source>
</evidence>
<dbReference type="SUPFAM" id="SSF50249">
    <property type="entry name" value="Nucleic acid-binding proteins"/>
    <property type="match status" value="1"/>
</dbReference>
<keyword evidence="8 13" id="KW-0648">Protein biosynthesis</keyword>
<protein>
    <recommendedName>
        <fullName evidence="2">arginine--tRNA ligase</fullName>
        <ecNumber evidence="2">6.1.1.19</ecNumber>
    </recommendedName>
</protein>
<evidence type="ECO:0000256" key="12">
    <source>
        <dbReference type="PROSITE-ProRule" id="PRU00209"/>
    </source>
</evidence>
<dbReference type="Pfam" id="PF00750">
    <property type="entry name" value="tRNA-synt_1d"/>
    <property type="match status" value="2"/>
</dbReference>
<dbReference type="OMA" id="WEGSNER"/>
<evidence type="ECO:0000256" key="14">
    <source>
        <dbReference type="SAM" id="MobiDB-lite"/>
    </source>
</evidence>
<dbReference type="GO" id="GO:0005524">
    <property type="term" value="F:ATP binding"/>
    <property type="evidence" value="ECO:0007669"/>
    <property type="project" value="UniProtKB-KW"/>
</dbReference>
<evidence type="ECO:0000313" key="17">
    <source>
        <dbReference type="EMBL" id="SPQ96963.1"/>
    </source>
</evidence>
<evidence type="ECO:0000256" key="8">
    <source>
        <dbReference type="ARBA" id="ARBA00022917"/>
    </source>
</evidence>
<dbReference type="InterPro" id="IPR035684">
    <property type="entry name" value="ArgRS_core"/>
</dbReference>
<keyword evidence="7 12" id="KW-0694">RNA-binding</keyword>
<evidence type="ECO:0000256" key="6">
    <source>
        <dbReference type="ARBA" id="ARBA00022840"/>
    </source>
</evidence>
<dbReference type="SMART" id="SM00836">
    <property type="entry name" value="DALR_1"/>
    <property type="match status" value="1"/>
</dbReference>
<accession>A0A0G4J4I2</accession>
<comment type="similarity">
    <text evidence="1 13">Belongs to the class-I aminoacyl-tRNA synthetase family.</text>
</comment>
<dbReference type="Proteomes" id="UP000039324">
    <property type="component" value="Unassembled WGS sequence"/>
</dbReference>
<evidence type="ECO:0000256" key="2">
    <source>
        <dbReference type="ARBA" id="ARBA00012837"/>
    </source>
</evidence>
<dbReference type="Gene3D" id="3.40.50.620">
    <property type="entry name" value="HUPs"/>
    <property type="match status" value="2"/>
</dbReference>
<evidence type="ECO:0000256" key="5">
    <source>
        <dbReference type="ARBA" id="ARBA00022741"/>
    </source>
</evidence>
<evidence type="ECO:0000256" key="1">
    <source>
        <dbReference type="ARBA" id="ARBA00005594"/>
    </source>
</evidence>
<dbReference type="EMBL" id="OVEO01000006">
    <property type="protein sequence ID" value="SPQ96963.1"/>
    <property type="molecule type" value="Genomic_DNA"/>
</dbReference>
<dbReference type="STRING" id="37360.A0A0G4J4I2"/>
<keyword evidence="18" id="KW-1185">Reference proteome</keyword>
<sequence length="784" mass="86449">MTRNVIDEAREALLAAIASACVTSLQAEIPDDAMATLRKCTQRPRGRGQGELAFPCASLCKLVGGRPPAQIATELASLLSERITSPDDALSTIFESIVVQGPTLNVTLRTAFFASVVHAINHEGYLDAQPVGNKEKVMIEYSQPNTHKAFHVGHMRNVALGDSLVRLWEHMGHKVVAANYFGDEGAHVAKCLWLLKQRMDERGCDLDGLNVPDDRKGEYLGLLYAEANDMLDLSQLTKYPYDGVVAARVVSIDAHPAPNAPKNWHVCQVEYGEGRTATVVCGGTGYTVGDMVAYIPVGTRFKKQTVATKDMMGVESSGIMLAYAELGAQPPKSANATPEAGLSNKQKKKAAQGASQGGDAKAIMLIAEECSPGDALIEIGKLDKKHPGSVQEAYKKQKKEVGDVLLKLESGDPEWCALWAATKKWSLDEFKSIYAWLDARFDHDFFESEVSEDSKAMVMENYQLGKEGGSVMVETNGAIGCDLSMCKPPLPFLVLIKSNGAGLYATKDLALARRKFDEFHIDRSIYVVDAAQSCHFQQVFACLDRMGYPQAKKCFHLAYGQVVGEHGKMSSRDGTVIYFSELRKQLADEIMESYLKKYKDGFFLQAKKDGSTVEKECEIWSSDEIESVKHAISVATIKYRMLNQDPIKDITFILKDWTAKTGDTGPYMCYVYARIKQILAKVGTPSDGRVDLGLLGTEYDRALLYSLNSFWATVEKAAYDYKPFVLCKFLFDLSKDFNAWYERSPVMDAPTADLRVTRVEFIVAVGAVIKTGLSLLGIRTVNRM</sequence>
<evidence type="ECO:0000313" key="16">
    <source>
        <dbReference type="EMBL" id="CEP02490.1"/>
    </source>
</evidence>
<evidence type="ECO:0000313" key="18">
    <source>
        <dbReference type="Proteomes" id="UP000039324"/>
    </source>
</evidence>
<dbReference type="GO" id="GO:0005737">
    <property type="term" value="C:cytoplasm"/>
    <property type="evidence" value="ECO:0007669"/>
    <property type="project" value="InterPro"/>
</dbReference>
<dbReference type="SUPFAM" id="SSF52374">
    <property type="entry name" value="Nucleotidylyl transferase"/>
    <property type="match status" value="2"/>
</dbReference>
<dbReference type="Proteomes" id="UP000290189">
    <property type="component" value="Unassembled WGS sequence"/>
</dbReference>
<dbReference type="InterPro" id="IPR036695">
    <property type="entry name" value="Arg-tRNA-synth_N_sf"/>
</dbReference>
<evidence type="ECO:0000256" key="7">
    <source>
        <dbReference type="ARBA" id="ARBA00022884"/>
    </source>
</evidence>
<gene>
    <name evidence="16" type="ORF">PBRA_009074</name>
    <name evidence="17" type="ORF">PLBR_LOCUS4178</name>
</gene>
<comment type="catalytic activity">
    <reaction evidence="10">
        <text>tRNA(Met) + L-methionine + ATP = L-methionyl-tRNA(Met) + AMP + diphosphate</text>
        <dbReference type="Rhea" id="RHEA:13481"/>
        <dbReference type="Rhea" id="RHEA-COMP:9667"/>
        <dbReference type="Rhea" id="RHEA-COMP:9698"/>
        <dbReference type="ChEBI" id="CHEBI:30616"/>
        <dbReference type="ChEBI" id="CHEBI:33019"/>
        <dbReference type="ChEBI" id="CHEBI:57844"/>
        <dbReference type="ChEBI" id="CHEBI:78442"/>
        <dbReference type="ChEBI" id="CHEBI:78530"/>
        <dbReference type="ChEBI" id="CHEBI:456215"/>
        <dbReference type="EC" id="6.1.1.10"/>
    </reaction>
</comment>
<keyword evidence="6 13" id="KW-0067">ATP-binding</keyword>
<dbReference type="Gene3D" id="3.30.1360.70">
    <property type="entry name" value="Arginyl tRNA synthetase N-terminal domain"/>
    <property type="match status" value="1"/>
</dbReference>
<dbReference type="InterPro" id="IPR012340">
    <property type="entry name" value="NA-bd_OB-fold"/>
</dbReference>
<dbReference type="PANTHER" id="PTHR11956:SF5">
    <property type="entry name" value="ARGININE--TRNA LIGASE, CYTOPLASMIC"/>
    <property type="match status" value="1"/>
</dbReference>
<dbReference type="GO" id="GO:0000049">
    <property type="term" value="F:tRNA binding"/>
    <property type="evidence" value="ECO:0007669"/>
    <property type="project" value="UniProtKB-UniRule"/>
</dbReference>
<dbReference type="InterPro" id="IPR001278">
    <property type="entry name" value="Arg-tRNA-ligase"/>
</dbReference>
<dbReference type="Gene3D" id="2.40.50.140">
    <property type="entry name" value="Nucleic acid-binding proteins"/>
    <property type="match status" value="1"/>
</dbReference>
<dbReference type="GO" id="GO:0004825">
    <property type="term" value="F:methionine-tRNA ligase activity"/>
    <property type="evidence" value="ECO:0007669"/>
    <property type="project" value="UniProtKB-EC"/>
</dbReference>
<name>A0A0G4J4I2_PLABS</name>
<evidence type="ECO:0000256" key="11">
    <source>
        <dbReference type="ARBA" id="ARBA00049339"/>
    </source>
</evidence>
<comment type="catalytic activity">
    <reaction evidence="11">
        <text>tRNA(Arg) + L-arginine + ATP = L-arginyl-tRNA(Arg) + AMP + diphosphate</text>
        <dbReference type="Rhea" id="RHEA:20301"/>
        <dbReference type="Rhea" id="RHEA-COMP:9658"/>
        <dbReference type="Rhea" id="RHEA-COMP:9673"/>
        <dbReference type="ChEBI" id="CHEBI:30616"/>
        <dbReference type="ChEBI" id="CHEBI:32682"/>
        <dbReference type="ChEBI" id="CHEBI:33019"/>
        <dbReference type="ChEBI" id="CHEBI:78442"/>
        <dbReference type="ChEBI" id="CHEBI:78513"/>
        <dbReference type="ChEBI" id="CHEBI:456215"/>
        <dbReference type="EC" id="6.1.1.19"/>
    </reaction>
</comment>
<reference evidence="16 18" key="1">
    <citation type="submission" date="2015-02" db="EMBL/GenBank/DDBJ databases">
        <authorList>
            <person name="Chooi Y.-H."/>
        </authorList>
    </citation>
    <scope>NUCLEOTIDE SEQUENCE [LARGE SCALE GENOMIC DNA]</scope>
    <source>
        <strain evidence="16">E3</strain>
    </source>
</reference>
<dbReference type="InterPro" id="IPR014729">
    <property type="entry name" value="Rossmann-like_a/b/a_fold"/>
</dbReference>
<dbReference type="SMART" id="SM01016">
    <property type="entry name" value="Arg_tRNA_synt_N"/>
    <property type="match status" value="1"/>
</dbReference>
<keyword evidence="9 13" id="KW-0030">Aminoacyl-tRNA synthetase</keyword>
<proteinExistence type="inferred from homology"/>
<evidence type="ECO:0000256" key="10">
    <source>
        <dbReference type="ARBA" id="ARBA00047364"/>
    </source>
</evidence>
<dbReference type="OrthoDB" id="68056at2759"/>
<evidence type="ECO:0000259" key="15">
    <source>
        <dbReference type="PROSITE" id="PS50886"/>
    </source>
</evidence>
<keyword evidence="5 13" id="KW-0547">Nucleotide-binding</keyword>
<evidence type="ECO:0000256" key="4">
    <source>
        <dbReference type="ARBA" id="ARBA00022598"/>
    </source>
</evidence>
<keyword evidence="4 13" id="KW-0436">Ligase</keyword>
<dbReference type="PANTHER" id="PTHR11956">
    <property type="entry name" value="ARGINYL-TRNA SYNTHETASE"/>
    <property type="match status" value="1"/>
</dbReference>
<keyword evidence="17" id="KW-0496">Mitochondrion</keyword>
<evidence type="ECO:0000256" key="3">
    <source>
        <dbReference type="ARBA" id="ARBA00022555"/>
    </source>
</evidence>
<dbReference type="InterPro" id="IPR008909">
    <property type="entry name" value="DALR_anticod-bd"/>
</dbReference>
<dbReference type="EMBL" id="CDSF01000129">
    <property type="protein sequence ID" value="CEP02490.1"/>
    <property type="molecule type" value="Genomic_DNA"/>
</dbReference>
<dbReference type="Gene3D" id="1.10.730.10">
    <property type="entry name" value="Isoleucyl-tRNA Synthetase, Domain 1"/>
    <property type="match status" value="1"/>
</dbReference>
<feature type="region of interest" description="Disordered" evidence="14">
    <location>
        <begin position="332"/>
        <end position="353"/>
    </location>
</feature>
<keyword evidence="3 12" id="KW-0820">tRNA-binding</keyword>
<evidence type="ECO:0000256" key="13">
    <source>
        <dbReference type="RuleBase" id="RU363038"/>
    </source>
</evidence>
<dbReference type="GO" id="GO:0004814">
    <property type="term" value="F:arginine-tRNA ligase activity"/>
    <property type="evidence" value="ECO:0007669"/>
    <property type="project" value="UniProtKB-EC"/>
</dbReference>
<evidence type="ECO:0000313" key="19">
    <source>
        <dbReference type="Proteomes" id="UP000290189"/>
    </source>
</evidence>
<dbReference type="PRINTS" id="PR01038">
    <property type="entry name" value="TRNASYNTHARG"/>
</dbReference>
<dbReference type="GO" id="GO:0006420">
    <property type="term" value="P:arginyl-tRNA aminoacylation"/>
    <property type="evidence" value="ECO:0007669"/>
    <property type="project" value="InterPro"/>
</dbReference>
<reference evidence="17 19" key="2">
    <citation type="submission" date="2018-03" db="EMBL/GenBank/DDBJ databases">
        <authorList>
            <person name="Fogelqvist J."/>
        </authorList>
    </citation>
    <scope>NUCLEOTIDE SEQUENCE [LARGE SCALE GENOMIC DNA]</scope>
</reference>
<geneLocation type="mitochondrion" evidence="17"/>
<dbReference type="InterPro" id="IPR009080">
    <property type="entry name" value="tRNAsynth_Ia_anticodon-bd"/>
</dbReference>
<feature type="domain" description="TRNA-binding" evidence="15">
    <location>
        <begin position="238"/>
        <end position="357"/>
    </location>
</feature>
<dbReference type="InterPro" id="IPR002547">
    <property type="entry name" value="tRNA-bd_dom"/>
</dbReference>
<dbReference type="EC" id="6.1.1.19" evidence="2"/>
<dbReference type="Pfam" id="PF05746">
    <property type="entry name" value="DALR_1"/>
    <property type="match status" value="1"/>
</dbReference>
<organism evidence="16 18">
    <name type="scientific">Plasmodiophora brassicae</name>
    <name type="common">Clubroot disease agent</name>
    <dbReference type="NCBI Taxonomy" id="37360"/>
    <lineage>
        <taxon>Eukaryota</taxon>
        <taxon>Sar</taxon>
        <taxon>Rhizaria</taxon>
        <taxon>Endomyxa</taxon>
        <taxon>Phytomyxea</taxon>
        <taxon>Plasmodiophorida</taxon>
        <taxon>Plasmodiophoridae</taxon>
        <taxon>Plasmodiophora</taxon>
    </lineage>
</organism>
<dbReference type="AlphaFoldDB" id="A0A0G4J4I2"/>
<dbReference type="PROSITE" id="PS50886">
    <property type="entry name" value="TRBD"/>
    <property type="match status" value="1"/>
</dbReference>
<dbReference type="SUPFAM" id="SSF47323">
    <property type="entry name" value="Anticodon-binding domain of a subclass of class I aminoacyl-tRNA synthetases"/>
    <property type="match status" value="1"/>
</dbReference>
<dbReference type="SUPFAM" id="SSF55190">
    <property type="entry name" value="Arginyl-tRNA synthetase (ArgRS), N-terminal 'additional' domain"/>
    <property type="match status" value="1"/>
</dbReference>